<dbReference type="PANTHER" id="PTHR37693:SF1">
    <property type="entry name" value="INTEGRAL MEMBRANE PROTEIN"/>
    <property type="match status" value="1"/>
</dbReference>
<organism evidence="7 8">
    <name type="scientific">Ligilactobacillus faecis</name>
    <dbReference type="NCBI Taxonomy" id="762833"/>
    <lineage>
        <taxon>Bacteria</taxon>
        <taxon>Bacillati</taxon>
        <taxon>Bacillota</taxon>
        <taxon>Bacilli</taxon>
        <taxon>Lactobacillales</taxon>
        <taxon>Lactobacillaceae</taxon>
        <taxon>Ligilactobacillus</taxon>
    </lineage>
</organism>
<gene>
    <name evidence="6" type="primary">mprF</name>
    <name evidence="7" type="ORF">AALT52_10115</name>
</gene>
<feature type="transmembrane region" description="Helical" evidence="6">
    <location>
        <begin position="44"/>
        <end position="66"/>
    </location>
</feature>
<dbReference type="RefSeq" id="WP_369943335.1">
    <property type="nucleotide sequence ID" value="NZ_JBCLUF010000056.1"/>
</dbReference>
<dbReference type="Pfam" id="PF03706">
    <property type="entry name" value="LPG_synthase_TM"/>
    <property type="match status" value="1"/>
</dbReference>
<comment type="function">
    <text evidence="6">Catalyzes the transfer of a lysyl group from L-lysyl-tRNA(Lys) to membrane-bound phosphatidylglycerol (PG), which produces lysylphosphatidylglycerol (LPG), a major component of the bacterial membrane with a positive net charge. LPG synthesis contributes to bacterial virulence as it is involved in the resistance mechanism against cationic antimicrobial peptides (CAMP) produces by the host's immune system (defensins, cathelicidins) and by the competing microorganisms.</text>
</comment>
<feature type="transmembrane region" description="Helical" evidence="6">
    <location>
        <begin position="228"/>
        <end position="254"/>
    </location>
</feature>
<dbReference type="PANTHER" id="PTHR37693">
    <property type="entry name" value="PHOSPHATIDYLGLYCEROL LYSYLTRANSFERASE"/>
    <property type="match status" value="1"/>
</dbReference>
<accession>A0ABV4DUR3</accession>
<evidence type="ECO:0000256" key="6">
    <source>
        <dbReference type="RuleBase" id="RU363042"/>
    </source>
</evidence>
<comment type="caution">
    <text evidence="7">The sequence shown here is derived from an EMBL/GenBank/DDBJ whole genome shotgun (WGS) entry which is preliminary data.</text>
</comment>
<keyword evidence="2" id="KW-1003">Cell membrane</keyword>
<feature type="transmembrane region" description="Helical" evidence="6">
    <location>
        <begin position="305"/>
        <end position="330"/>
    </location>
</feature>
<dbReference type="NCBIfam" id="TIGR00374">
    <property type="entry name" value="flippase-like domain"/>
    <property type="match status" value="1"/>
</dbReference>
<protein>
    <recommendedName>
        <fullName evidence="6">Phosphatidylglycerol lysyltransferase</fullName>
        <ecNumber evidence="6">2.3.2.3</ecNumber>
    </recommendedName>
    <alternativeName>
        <fullName evidence="6">Lysylphosphatidylglycerol synthase</fullName>
    </alternativeName>
</protein>
<keyword evidence="8" id="KW-1185">Reference proteome</keyword>
<evidence type="ECO:0000256" key="5">
    <source>
        <dbReference type="ARBA" id="ARBA00023136"/>
    </source>
</evidence>
<dbReference type="Proteomes" id="UP001565236">
    <property type="component" value="Unassembled WGS sequence"/>
</dbReference>
<sequence length="339" mass="38549">MSKKNKFALATMILIGIGIFFYSIRDISYRTILGELAHLHYGWLAVALICMLLSVLCEGFVVKILLKRQFPTYSLKDALRIPLIEALFNGITPFSSGGQPAQLFALLQSGVDAGRATSILLMKFVVYQSMIVLNFIVCLFLGFHLIADKLHVMVFLLIFGFLIHLAVILGLLLVMYWYDFTKKALNLCLKPFKRFISRERYARIEKLINEKIDTFYLESLELKSNYRLLFKVSLVTLVQLFFYYIIPYFILLALHVDHASILLVMTLHVLIVMVISLFPIPGGAGGAEYSFSLIFSTFVNSGSKLVLAMIIWRVITYYLAMFGGMVALVITPQKYNKNI</sequence>
<comment type="similarity">
    <text evidence="6">Belongs to the LPG synthase family.</text>
</comment>
<keyword evidence="6" id="KW-0046">Antibiotic resistance</keyword>
<dbReference type="EC" id="2.3.2.3" evidence="6"/>
<keyword evidence="4 6" id="KW-1133">Transmembrane helix</keyword>
<evidence type="ECO:0000256" key="4">
    <source>
        <dbReference type="ARBA" id="ARBA00022989"/>
    </source>
</evidence>
<comment type="subcellular location">
    <subcellularLocation>
        <location evidence="1 6">Cell membrane</location>
        <topology evidence="1 6">Multi-pass membrane protein</topology>
    </subcellularLocation>
</comment>
<evidence type="ECO:0000256" key="1">
    <source>
        <dbReference type="ARBA" id="ARBA00004651"/>
    </source>
</evidence>
<reference evidence="7 8" key="1">
    <citation type="submission" date="2024-03" db="EMBL/GenBank/DDBJ databases">
        <title>Mouse gut bacterial collection (mGBC) of GemPharmatech.</title>
        <authorList>
            <person name="He Y."/>
            <person name="Dong L."/>
            <person name="Wu D."/>
            <person name="Gao X."/>
            <person name="Lin Z."/>
        </authorList>
    </citation>
    <scope>NUCLEOTIDE SEQUENCE [LARGE SCALE GENOMIC DNA]</scope>
    <source>
        <strain evidence="7 8">15-30</strain>
    </source>
</reference>
<keyword evidence="5 6" id="KW-0472">Membrane</keyword>
<dbReference type="EMBL" id="JBCLUF010000056">
    <property type="protein sequence ID" value="MEY8663207.1"/>
    <property type="molecule type" value="Genomic_DNA"/>
</dbReference>
<feature type="transmembrane region" description="Helical" evidence="6">
    <location>
        <begin position="124"/>
        <end position="146"/>
    </location>
</feature>
<evidence type="ECO:0000256" key="3">
    <source>
        <dbReference type="ARBA" id="ARBA00022692"/>
    </source>
</evidence>
<comment type="catalytic activity">
    <reaction evidence="6">
        <text>L-lysyl-tRNA(Lys) + a 1,2-diacyl-sn-glycero-3-phospho-(1'-sn-glycerol) = a 1,2-diacyl-sn-glycero-3-phospho-1'-(3'-O-L-lysyl)-sn-glycerol + tRNA(Lys)</text>
        <dbReference type="Rhea" id="RHEA:10668"/>
        <dbReference type="Rhea" id="RHEA-COMP:9696"/>
        <dbReference type="Rhea" id="RHEA-COMP:9697"/>
        <dbReference type="ChEBI" id="CHEBI:64716"/>
        <dbReference type="ChEBI" id="CHEBI:75792"/>
        <dbReference type="ChEBI" id="CHEBI:78442"/>
        <dbReference type="ChEBI" id="CHEBI:78529"/>
        <dbReference type="EC" id="2.3.2.3"/>
    </reaction>
</comment>
<proteinExistence type="inferred from homology"/>
<evidence type="ECO:0000313" key="7">
    <source>
        <dbReference type="EMBL" id="MEY8663207.1"/>
    </source>
</evidence>
<evidence type="ECO:0000256" key="2">
    <source>
        <dbReference type="ARBA" id="ARBA00022475"/>
    </source>
</evidence>
<dbReference type="InterPro" id="IPR022791">
    <property type="entry name" value="L-PG_synthase/AglD"/>
</dbReference>
<feature type="transmembrane region" description="Helical" evidence="6">
    <location>
        <begin position="152"/>
        <end position="178"/>
    </location>
</feature>
<keyword evidence="6" id="KW-0443">Lipid metabolism</keyword>
<evidence type="ECO:0000313" key="8">
    <source>
        <dbReference type="Proteomes" id="UP001565236"/>
    </source>
</evidence>
<keyword evidence="6" id="KW-0808">Transferase</keyword>
<name>A0ABV4DUR3_9LACO</name>
<feature type="transmembrane region" description="Helical" evidence="6">
    <location>
        <begin position="7"/>
        <end position="24"/>
    </location>
</feature>
<feature type="transmembrane region" description="Helical" evidence="6">
    <location>
        <begin position="260"/>
        <end position="284"/>
    </location>
</feature>
<keyword evidence="3 6" id="KW-0812">Transmembrane</keyword>